<dbReference type="RefSeq" id="WP_248204158.1">
    <property type="nucleotide sequence ID" value="NZ_JALNMH010000001.1"/>
</dbReference>
<feature type="signal peptide" evidence="2">
    <location>
        <begin position="1"/>
        <end position="20"/>
    </location>
</feature>
<sequence length="302" mass="32570">MRISPALVLGLLFAAGSADASWIREYDRGLQAVKQEDWAEAERRFAAAIREDANPEARRRFQGVVYRPYVPHYYAGLAAYRRGDCETAMRYWSHAPTVSVLARLDEERTEHQRGVGACQTRLAQAKPAAPAQPAPSTPSVARNEPPAATPAATPKPSPSVARTTPTTPPPQTSTRSSTTATATRSEPAPAPARPAQAAPSRPTASPAPAVLRSAVESWLAGNYTELLRTNAGSASDPRSRAQLHLFRAAAAFVLAEQAGQAEAGGLDNARQEVRAARAAESGLQPDEVLFSPRFRRFWQQTR</sequence>
<proteinExistence type="predicted"/>
<feature type="region of interest" description="Disordered" evidence="1">
    <location>
        <begin position="122"/>
        <end position="208"/>
    </location>
</feature>
<reference evidence="3" key="1">
    <citation type="submission" date="2022-04" db="EMBL/GenBank/DDBJ databases">
        <title>Lysobacter sp. CAU 1642 isolated from sea sand.</title>
        <authorList>
            <person name="Kim W."/>
        </authorList>
    </citation>
    <scope>NUCLEOTIDE SEQUENCE</scope>
    <source>
        <strain evidence="3">CAU 1642</strain>
    </source>
</reference>
<gene>
    <name evidence="3" type="ORF">M0G41_00585</name>
</gene>
<dbReference type="Proteomes" id="UP001431449">
    <property type="component" value="Unassembled WGS sequence"/>
</dbReference>
<dbReference type="EMBL" id="JALNMH010000001">
    <property type="protein sequence ID" value="MCK7592161.1"/>
    <property type="molecule type" value="Genomic_DNA"/>
</dbReference>
<evidence type="ECO:0000313" key="4">
    <source>
        <dbReference type="Proteomes" id="UP001431449"/>
    </source>
</evidence>
<name>A0ABT0GC91_9GAMM</name>
<organism evidence="3 4">
    <name type="scientific">Pseudomarimonas salicorniae</name>
    <dbReference type="NCBI Taxonomy" id="2933270"/>
    <lineage>
        <taxon>Bacteria</taxon>
        <taxon>Pseudomonadati</taxon>
        <taxon>Pseudomonadota</taxon>
        <taxon>Gammaproteobacteria</taxon>
        <taxon>Lysobacterales</taxon>
        <taxon>Lysobacteraceae</taxon>
        <taxon>Pseudomarimonas</taxon>
    </lineage>
</organism>
<accession>A0ABT0GC91</accession>
<keyword evidence="2" id="KW-0732">Signal</keyword>
<comment type="caution">
    <text evidence="3">The sequence shown here is derived from an EMBL/GenBank/DDBJ whole genome shotgun (WGS) entry which is preliminary data.</text>
</comment>
<keyword evidence="4" id="KW-1185">Reference proteome</keyword>
<evidence type="ECO:0000313" key="3">
    <source>
        <dbReference type="EMBL" id="MCK7592161.1"/>
    </source>
</evidence>
<feature type="compositionally biased region" description="Low complexity" evidence="1">
    <location>
        <begin position="172"/>
        <end position="208"/>
    </location>
</feature>
<feature type="chain" id="PRO_5046427692" description="Tetratricopeptide repeat-containing protein" evidence="2">
    <location>
        <begin position="21"/>
        <end position="302"/>
    </location>
</feature>
<feature type="compositionally biased region" description="Low complexity" evidence="1">
    <location>
        <begin position="145"/>
        <end position="165"/>
    </location>
</feature>
<evidence type="ECO:0000256" key="1">
    <source>
        <dbReference type="SAM" id="MobiDB-lite"/>
    </source>
</evidence>
<evidence type="ECO:0000256" key="2">
    <source>
        <dbReference type="SAM" id="SignalP"/>
    </source>
</evidence>
<protein>
    <recommendedName>
        <fullName evidence="5">Tetratricopeptide repeat-containing protein</fullName>
    </recommendedName>
</protein>
<evidence type="ECO:0008006" key="5">
    <source>
        <dbReference type="Google" id="ProtNLM"/>
    </source>
</evidence>